<organism evidence="1 2">
    <name type="scientific">Cryptotermes secundus</name>
    <dbReference type="NCBI Taxonomy" id="105785"/>
    <lineage>
        <taxon>Eukaryota</taxon>
        <taxon>Metazoa</taxon>
        <taxon>Ecdysozoa</taxon>
        <taxon>Arthropoda</taxon>
        <taxon>Hexapoda</taxon>
        <taxon>Insecta</taxon>
        <taxon>Pterygota</taxon>
        <taxon>Neoptera</taxon>
        <taxon>Polyneoptera</taxon>
        <taxon>Dictyoptera</taxon>
        <taxon>Blattodea</taxon>
        <taxon>Blattoidea</taxon>
        <taxon>Termitoidae</taxon>
        <taxon>Kalotermitidae</taxon>
        <taxon>Cryptotermitinae</taxon>
        <taxon>Cryptotermes</taxon>
    </lineage>
</organism>
<comment type="caution">
    <text evidence="1">The sequence shown here is derived from an EMBL/GenBank/DDBJ whole genome shotgun (WGS) entry which is preliminary data.</text>
</comment>
<protein>
    <recommendedName>
        <fullName evidence="3">MADF domain-containing protein</fullName>
    </recommendedName>
</protein>
<dbReference type="OrthoDB" id="6617753at2759"/>
<evidence type="ECO:0000313" key="1">
    <source>
        <dbReference type="EMBL" id="PNF24274.1"/>
    </source>
</evidence>
<dbReference type="Proteomes" id="UP000235965">
    <property type="component" value="Unassembled WGS sequence"/>
</dbReference>
<name>A0A2J7Q6R2_9NEOP</name>
<sequence length="108" mass="12637">MATWSKDFLLEFTEEFRGHLSIWKVKSKEFHNREMKECAYSALTEKVKTIYPKISGLQGFLQWLDSEALLSVFHWVLEDCDCSMQPARLSACVWGWKGRGQTVCVWRA</sequence>
<keyword evidence="2" id="KW-1185">Reference proteome</keyword>
<evidence type="ECO:0008006" key="3">
    <source>
        <dbReference type="Google" id="ProtNLM"/>
    </source>
</evidence>
<evidence type="ECO:0000313" key="2">
    <source>
        <dbReference type="Proteomes" id="UP000235965"/>
    </source>
</evidence>
<accession>A0A2J7Q6R2</accession>
<reference evidence="1 2" key="1">
    <citation type="submission" date="2017-12" db="EMBL/GenBank/DDBJ databases">
        <title>Hemimetabolous genomes reveal molecular basis of termite eusociality.</title>
        <authorList>
            <person name="Harrison M.C."/>
            <person name="Jongepier E."/>
            <person name="Robertson H.M."/>
            <person name="Arning N."/>
            <person name="Bitard-Feildel T."/>
            <person name="Chao H."/>
            <person name="Childers C.P."/>
            <person name="Dinh H."/>
            <person name="Doddapaneni H."/>
            <person name="Dugan S."/>
            <person name="Gowin J."/>
            <person name="Greiner C."/>
            <person name="Han Y."/>
            <person name="Hu H."/>
            <person name="Hughes D.S.T."/>
            <person name="Huylmans A.-K."/>
            <person name="Kemena C."/>
            <person name="Kremer L.P.M."/>
            <person name="Lee S.L."/>
            <person name="Lopez-Ezquerra A."/>
            <person name="Mallet L."/>
            <person name="Monroy-Kuhn J.M."/>
            <person name="Moser A."/>
            <person name="Murali S.C."/>
            <person name="Muzny D.M."/>
            <person name="Otani S."/>
            <person name="Piulachs M.-D."/>
            <person name="Poelchau M."/>
            <person name="Qu J."/>
            <person name="Schaub F."/>
            <person name="Wada-Katsumata A."/>
            <person name="Worley K.C."/>
            <person name="Xie Q."/>
            <person name="Ylla G."/>
            <person name="Poulsen M."/>
            <person name="Gibbs R.A."/>
            <person name="Schal C."/>
            <person name="Richards S."/>
            <person name="Belles X."/>
            <person name="Korb J."/>
            <person name="Bornberg-Bauer E."/>
        </authorList>
    </citation>
    <scope>NUCLEOTIDE SEQUENCE [LARGE SCALE GENOMIC DNA]</scope>
    <source>
        <tissue evidence="1">Whole body</tissue>
    </source>
</reference>
<dbReference type="AlphaFoldDB" id="A0A2J7Q6R2"/>
<dbReference type="EMBL" id="NEVH01017457">
    <property type="protein sequence ID" value="PNF24274.1"/>
    <property type="molecule type" value="Genomic_DNA"/>
</dbReference>
<proteinExistence type="predicted"/>
<dbReference type="InParanoid" id="A0A2J7Q6R2"/>
<gene>
    <name evidence="1" type="ORF">B7P43_G14447</name>
</gene>